<evidence type="ECO:0008006" key="4">
    <source>
        <dbReference type="Google" id="ProtNLM"/>
    </source>
</evidence>
<evidence type="ECO:0000313" key="3">
    <source>
        <dbReference type="Proteomes" id="UP000321548"/>
    </source>
</evidence>
<sequence>MKATSRPAMHAVLFAGLLAGAAIAGPSAWAASGAAHDHGHASAEQVLRLNDGRKWQGDEPLRQSMTMIRDAVGAVLPAVHRGKLKASEYDALGGEIDRQVANIVQNCELDPQADEVLHAILADLMAGNEALRGRDAKVSRGDGVMGVVHALEQYGKHFEHPGWKPLPSDH</sequence>
<evidence type="ECO:0000313" key="2">
    <source>
        <dbReference type="EMBL" id="TXL66936.1"/>
    </source>
</evidence>
<name>A0A5C8P125_9BURK</name>
<protein>
    <recommendedName>
        <fullName evidence="4">DnrO protein</fullName>
    </recommendedName>
</protein>
<feature type="signal peptide" evidence="1">
    <location>
        <begin position="1"/>
        <end position="24"/>
    </location>
</feature>
<dbReference type="EMBL" id="VDUY01000002">
    <property type="protein sequence ID" value="TXL66936.1"/>
    <property type="molecule type" value="Genomic_DNA"/>
</dbReference>
<proteinExistence type="predicted"/>
<reference evidence="2 3" key="1">
    <citation type="submission" date="2019-06" db="EMBL/GenBank/DDBJ databases">
        <title>Quisquiliibacterium sp. nov., isolated from a maize field.</title>
        <authorList>
            <person name="Lin S.-Y."/>
            <person name="Tsai C.-F."/>
            <person name="Young C.-C."/>
        </authorList>
    </citation>
    <scope>NUCLEOTIDE SEQUENCE [LARGE SCALE GENOMIC DNA]</scope>
    <source>
        <strain evidence="2 3">CC-CFT501</strain>
    </source>
</reference>
<dbReference type="AlphaFoldDB" id="A0A5C8P125"/>
<feature type="chain" id="PRO_5023091485" description="DnrO protein" evidence="1">
    <location>
        <begin position="25"/>
        <end position="170"/>
    </location>
</feature>
<dbReference type="Proteomes" id="UP000321548">
    <property type="component" value="Unassembled WGS sequence"/>
</dbReference>
<dbReference type="OrthoDB" id="6933865at2"/>
<dbReference type="RefSeq" id="WP_147703185.1">
    <property type="nucleotide sequence ID" value="NZ_VDUY01000002.1"/>
</dbReference>
<evidence type="ECO:0000256" key="1">
    <source>
        <dbReference type="SAM" id="SignalP"/>
    </source>
</evidence>
<comment type="caution">
    <text evidence="2">The sequence shown here is derived from an EMBL/GenBank/DDBJ whole genome shotgun (WGS) entry which is preliminary data.</text>
</comment>
<organism evidence="2 3">
    <name type="scientific">Zeimonas arvi</name>
    <dbReference type="NCBI Taxonomy" id="2498847"/>
    <lineage>
        <taxon>Bacteria</taxon>
        <taxon>Pseudomonadati</taxon>
        <taxon>Pseudomonadota</taxon>
        <taxon>Betaproteobacteria</taxon>
        <taxon>Burkholderiales</taxon>
        <taxon>Burkholderiaceae</taxon>
        <taxon>Zeimonas</taxon>
    </lineage>
</organism>
<keyword evidence="1" id="KW-0732">Signal</keyword>
<gene>
    <name evidence="2" type="ORF">FHP08_04740</name>
</gene>
<accession>A0A5C8P125</accession>
<keyword evidence="3" id="KW-1185">Reference proteome</keyword>